<organism evidence="1">
    <name type="scientific">Streptococcus salivarius</name>
    <dbReference type="NCBI Taxonomy" id="1304"/>
    <lineage>
        <taxon>Bacteria</taxon>
        <taxon>Bacillati</taxon>
        <taxon>Bacillota</taxon>
        <taxon>Bacilli</taxon>
        <taxon>Lactobacillales</taxon>
        <taxon>Streptococcaceae</taxon>
        <taxon>Streptococcus</taxon>
    </lineage>
</organism>
<dbReference type="RefSeq" id="WP_183138056.1">
    <property type="nucleotide sequence ID" value="NZ_LR822051.1"/>
</dbReference>
<name>A0A1R3T581_STRSL</name>
<dbReference type="EMBL" id="LT622832">
    <property type="protein sequence ID" value="SCW20862.1"/>
    <property type="molecule type" value="Genomic_DNA"/>
</dbReference>
<sequence length="91" mass="11131">MKIKNINLEEHLTSSYGEEYWMSVTVSYYGTIRTVKRLVLLDREANNIEEVKLLVYLQYHEIEDHMRQIEKIERRKLLDNNLFQLLFARHF</sequence>
<dbReference type="AlphaFoldDB" id="A0A1R3T581"/>
<reference evidence="1" key="1">
    <citation type="submission" date="2016-08" db="EMBL/GenBank/DDBJ databases">
        <authorList>
            <person name="Seilhamer J.J."/>
        </authorList>
    </citation>
    <scope>NUCLEOTIDE SEQUENCE</scope>
    <source>
        <strain evidence="1">L50</strain>
    </source>
</reference>
<reference evidence="1" key="2">
    <citation type="submission" date="2017-02" db="EMBL/GenBank/DDBJ databases">
        <title>Diversity of integrative and conjugative elements of Streptococcus salivarius and their intra- and interspecies transfer.</title>
        <authorList>
            <person name="Dahmane N."/>
            <person name="Libante V."/>
            <person name="Charron-Bourgoin F."/>
            <person name="Guedon E."/>
            <person name="Guedon G."/>
            <person name="Leblond-Bourget N."/>
            <person name="Payot S."/>
        </authorList>
    </citation>
    <scope>NUCLEOTIDE SEQUENCE</scope>
    <source>
        <strain evidence="1">L50</strain>
    </source>
</reference>
<accession>A0A1R3T581</accession>
<proteinExistence type="predicted"/>
<evidence type="ECO:0000313" key="1">
    <source>
        <dbReference type="EMBL" id="SCW20862.1"/>
    </source>
</evidence>
<protein>
    <submittedName>
        <fullName evidence="1">Uncharacterized protein</fullName>
    </submittedName>
</protein>